<keyword evidence="2" id="KW-1133">Transmembrane helix</keyword>
<protein>
    <submittedName>
        <fullName evidence="4">Uncharacterized protein</fullName>
    </submittedName>
</protein>
<feature type="transmembrane region" description="Helical" evidence="2">
    <location>
        <begin position="646"/>
        <end position="665"/>
    </location>
</feature>
<evidence type="ECO:0000313" key="3">
    <source>
        <dbReference type="Proteomes" id="UP000887572"/>
    </source>
</evidence>
<dbReference type="Proteomes" id="UP000887572">
    <property type="component" value="Unplaced"/>
</dbReference>
<feature type="transmembrane region" description="Helical" evidence="2">
    <location>
        <begin position="516"/>
        <end position="541"/>
    </location>
</feature>
<sequence length="895" mass="97080">MVPAQKPVPALISISSRGISHSFILWLHPHQPPNVRPPPTPRLDSQIGGPGRSNAVNFPSQQQMPSVSSHRYSDGQNANGERRRRRPSPPSPSDDDSNSSTTVGHTECRQLQACNVLLSVLGAIGLGLAGTQFQPRIGIDNYRQIDLRLSTSLLYTLTGTVGFFCVGRSSGSVLLKTLYTLTVLFALSTAIFYAFTTYKVIDLHRQLVRFEQLGGAFTGAFGVARTSADFVPKTIISSAMIGLSLFTGIVGFLALALLDRLSVVERPWYAAQREDQLRSKFNKTLLACTAMIKMLTGIASLSLAAFLEYENAQLALRQEYYRIILDQFSVVLALGSAVADFYACYNKLHCSLNLKASIALSVVSAVWSLKSVDNNAFPFYKMDINQYRVAVHTSETTFVTISPPQYAIVIIHGILIGLLALLALLSACTAILAANALRECVAKRDEQAELGMQNRFLALLHSFWALCLLVLALLGLAELPWNGDFIGADLLWLAVLVFGTGLLGSANKRISTLVKFVTNCLTLSVCTEKCVASINLIFQSATHPDYLNPAVFDSRSRVGQIVLHSAQCVVLAGASLTALCGAIVYGRTIRAREAPRRQPFSMGLNCCCSLSALFYALVLLTSEVFFEIDKWRWSEVTLEQTGHQRLGNGLLGLTVFIVQVFCGTCPQMIASATILQIVLSSLAFFTLNSAITNVYYLQVLLNSRLAIGLSINQRTLITLGICFAAASALACALQVICGIVVIFCSLHLLHHWRGDGRRQIFSVLGGDGPDTSYLSYSGPSGVDDHWGDGSAGGGGGTLLGGSVFQSPSLHQIAIQPIEEQTLYWSAEDNPYIYKSTRRVYGQPALLMTPDTRTGDESGYGATPSPNNLWHQHAAAVANGAGRRRDRRASSFPNGD</sequence>
<feature type="transmembrane region" description="Helical" evidence="2">
    <location>
        <begin position="677"/>
        <end position="696"/>
    </location>
</feature>
<keyword evidence="2" id="KW-0472">Membrane</keyword>
<feature type="compositionally biased region" description="Pro residues" evidence="1">
    <location>
        <begin position="30"/>
        <end position="41"/>
    </location>
</feature>
<feature type="region of interest" description="Disordered" evidence="1">
    <location>
        <begin position="875"/>
        <end position="895"/>
    </location>
</feature>
<feature type="transmembrane region" description="Helical" evidence="2">
    <location>
        <begin position="236"/>
        <end position="258"/>
    </location>
</feature>
<name>A0A914IDP2_GLORO</name>
<keyword evidence="2" id="KW-0812">Transmembrane</keyword>
<proteinExistence type="predicted"/>
<feature type="transmembrane region" description="Helical" evidence="2">
    <location>
        <begin position="285"/>
        <end position="307"/>
    </location>
</feature>
<feature type="transmembrane region" description="Helical" evidence="2">
    <location>
        <begin position="561"/>
        <end position="585"/>
    </location>
</feature>
<dbReference type="WBParaSite" id="Gr19_v10_g8940.t1">
    <property type="protein sequence ID" value="Gr19_v10_g8940.t1"/>
    <property type="gene ID" value="Gr19_v10_g8940"/>
</dbReference>
<evidence type="ECO:0000256" key="1">
    <source>
        <dbReference type="SAM" id="MobiDB-lite"/>
    </source>
</evidence>
<keyword evidence="3" id="KW-1185">Reference proteome</keyword>
<feature type="transmembrane region" description="Helical" evidence="2">
    <location>
        <begin position="456"/>
        <end position="479"/>
    </location>
</feature>
<feature type="transmembrane region" description="Helical" evidence="2">
    <location>
        <begin position="116"/>
        <end position="133"/>
    </location>
</feature>
<feature type="transmembrane region" description="Helical" evidence="2">
    <location>
        <begin position="153"/>
        <end position="171"/>
    </location>
</feature>
<feature type="transmembrane region" description="Helical" evidence="2">
    <location>
        <begin position="406"/>
        <end position="435"/>
    </location>
</feature>
<evidence type="ECO:0000256" key="2">
    <source>
        <dbReference type="SAM" id="Phobius"/>
    </source>
</evidence>
<evidence type="ECO:0000313" key="4">
    <source>
        <dbReference type="WBParaSite" id="Gr19_v10_g8940.t1"/>
    </source>
</evidence>
<feature type="transmembrane region" description="Helical" evidence="2">
    <location>
        <begin position="716"/>
        <end position="749"/>
    </location>
</feature>
<feature type="transmembrane region" description="Helical" evidence="2">
    <location>
        <begin position="327"/>
        <end position="345"/>
    </location>
</feature>
<feature type="transmembrane region" description="Helical" evidence="2">
    <location>
        <begin position="177"/>
        <end position="195"/>
    </location>
</feature>
<accession>A0A914IDP2</accession>
<organism evidence="3 4">
    <name type="scientific">Globodera rostochiensis</name>
    <name type="common">Golden nematode worm</name>
    <name type="synonym">Heterodera rostochiensis</name>
    <dbReference type="NCBI Taxonomy" id="31243"/>
    <lineage>
        <taxon>Eukaryota</taxon>
        <taxon>Metazoa</taxon>
        <taxon>Ecdysozoa</taxon>
        <taxon>Nematoda</taxon>
        <taxon>Chromadorea</taxon>
        <taxon>Rhabditida</taxon>
        <taxon>Tylenchina</taxon>
        <taxon>Tylenchomorpha</taxon>
        <taxon>Tylenchoidea</taxon>
        <taxon>Heteroderidae</taxon>
        <taxon>Heteroderinae</taxon>
        <taxon>Globodera</taxon>
    </lineage>
</organism>
<feature type="compositionally biased region" description="Polar residues" evidence="1">
    <location>
        <begin position="54"/>
        <end position="79"/>
    </location>
</feature>
<dbReference type="AlphaFoldDB" id="A0A914IDP2"/>
<feature type="transmembrane region" description="Helical" evidence="2">
    <location>
        <begin position="352"/>
        <end position="369"/>
    </location>
</feature>
<feature type="region of interest" description="Disordered" evidence="1">
    <location>
        <begin position="30"/>
        <end position="104"/>
    </location>
</feature>
<feature type="transmembrane region" description="Helical" evidence="2">
    <location>
        <begin position="485"/>
        <end position="504"/>
    </location>
</feature>
<reference evidence="4" key="1">
    <citation type="submission" date="2022-11" db="UniProtKB">
        <authorList>
            <consortium name="WormBaseParasite"/>
        </authorList>
    </citation>
    <scope>IDENTIFICATION</scope>
</reference>
<feature type="transmembrane region" description="Helical" evidence="2">
    <location>
        <begin position="606"/>
        <end position="626"/>
    </location>
</feature>